<dbReference type="InterPro" id="IPR005292">
    <property type="entry name" value="MRP"/>
</dbReference>
<dbReference type="EC" id="7.6.2.3" evidence="14"/>
<dbReference type="CDD" id="cd18595">
    <property type="entry name" value="ABC_6TM_MRP1_2_3_6_D1_like"/>
    <property type="match status" value="1"/>
</dbReference>
<keyword evidence="4" id="KW-0813">Transport</keyword>
<evidence type="ECO:0000256" key="1">
    <source>
        <dbReference type="ARBA" id="ARBA00004128"/>
    </source>
</evidence>
<dbReference type="GO" id="GO:0016887">
    <property type="term" value="F:ATP hydrolysis activity"/>
    <property type="evidence" value="ECO:0007669"/>
    <property type="project" value="InterPro"/>
</dbReference>
<dbReference type="Pfam" id="PF00664">
    <property type="entry name" value="ABC_membrane"/>
    <property type="match status" value="2"/>
</dbReference>
<evidence type="ECO:0000259" key="19">
    <source>
        <dbReference type="PROSITE" id="PS50929"/>
    </source>
</evidence>
<feature type="transmembrane region" description="Helical" evidence="17">
    <location>
        <begin position="137"/>
        <end position="158"/>
    </location>
</feature>
<dbReference type="FunFam" id="1.20.1560.10:FF:000020">
    <property type="entry name" value="ABC metal ion transporter"/>
    <property type="match status" value="1"/>
</dbReference>
<keyword evidence="6" id="KW-0926">Vacuole</keyword>
<dbReference type="FunFam" id="3.40.50.300:FF:000812">
    <property type="entry name" value="multidrug resistance-associated protein 1 isoform X15"/>
    <property type="match status" value="1"/>
</dbReference>
<evidence type="ECO:0000256" key="11">
    <source>
        <dbReference type="ARBA" id="ARBA00022967"/>
    </source>
</evidence>
<evidence type="ECO:0000313" key="21">
    <source>
        <dbReference type="Proteomes" id="UP001431783"/>
    </source>
</evidence>
<feature type="region of interest" description="Disordered" evidence="16">
    <location>
        <begin position="885"/>
        <end position="945"/>
    </location>
</feature>
<feature type="transmembrane region" description="Helical" evidence="17">
    <location>
        <begin position="78"/>
        <end position="98"/>
    </location>
</feature>
<dbReference type="GO" id="GO:0005524">
    <property type="term" value="F:ATP binding"/>
    <property type="evidence" value="ECO:0007669"/>
    <property type="project" value="UniProtKB-KW"/>
</dbReference>
<name>A0AAW1USD8_9CUCU</name>
<evidence type="ECO:0000256" key="9">
    <source>
        <dbReference type="ARBA" id="ARBA00022741"/>
    </source>
</evidence>
<keyword evidence="5" id="KW-1003">Cell membrane</keyword>
<dbReference type="Pfam" id="PF00005">
    <property type="entry name" value="ABC_tran"/>
    <property type="match status" value="2"/>
</dbReference>
<dbReference type="PANTHER" id="PTHR24223:SF443">
    <property type="entry name" value="MULTIDRUG-RESISTANCE LIKE PROTEIN 1, ISOFORM I"/>
    <property type="match status" value="1"/>
</dbReference>
<feature type="domain" description="ABC transmembrane type-1" evidence="19">
    <location>
        <begin position="971"/>
        <end position="1256"/>
    </location>
</feature>
<dbReference type="Pfam" id="PF24357">
    <property type="entry name" value="TMD0_ABC"/>
    <property type="match status" value="1"/>
</dbReference>
<dbReference type="Gene3D" id="1.20.1560.10">
    <property type="entry name" value="ABC transporter type 1, transmembrane domain"/>
    <property type="match status" value="2"/>
</dbReference>
<feature type="transmembrane region" description="Helical" evidence="17">
    <location>
        <begin position="456"/>
        <end position="478"/>
    </location>
</feature>
<keyword evidence="9" id="KW-0547">Nucleotide-binding</keyword>
<protein>
    <recommendedName>
        <fullName evidence="14">ABC-type glutathione-S-conjugate transporter</fullName>
        <ecNumber evidence="14">7.6.2.3</ecNumber>
    </recommendedName>
</protein>
<keyword evidence="13 17" id="KW-0472">Membrane</keyword>
<feature type="domain" description="ABC transmembrane type-1" evidence="19">
    <location>
        <begin position="318"/>
        <end position="599"/>
    </location>
</feature>
<feature type="transmembrane region" description="Helical" evidence="17">
    <location>
        <begin position="541"/>
        <end position="562"/>
    </location>
</feature>
<dbReference type="CDD" id="cd18603">
    <property type="entry name" value="ABC_6TM_MRP1_2_3_6_D2_like"/>
    <property type="match status" value="1"/>
</dbReference>
<dbReference type="PANTHER" id="PTHR24223">
    <property type="entry name" value="ATP-BINDING CASSETTE SUB-FAMILY C"/>
    <property type="match status" value="1"/>
</dbReference>
<comment type="similarity">
    <text evidence="3">Belongs to the ABC transporter superfamily. ABCC family. Conjugate transporter (TC 3.A.1.208) subfamily.</text>
</comment>
<dbReference type="InterPro" id="IPR011527">
    <property type="entry name" value="ABC1_TM_dom"/>
</dbReference>
<dbReference type="GO" id="GO:0005886">
    <property type="term" value="C:plasma membrane"/>
    <property type="evidence" value="ECO:0007669"/>
    <property type="project" value="UniProtKB-SubCell"/>
</dbReference>
<proteinExistence type="inferred from homology"/>
<evidence type="ECO:0000256" key="5">
    <source>
        <dbReference type="ARBA" id="ARBA00022475"/>
    </source>
</evidence>
<dbReference type="InterPro" id="IPR003439">
    <property type="entry name" value="ABC_transporter-like_ATP-bd"/>
</dbReference>
<comment type="subcellular location">
    <subcellularLocation>
        <location evidence="2">Cell membrane</location>
        <topology evidence="2">Multi-pass membrane protein</topology>
    </subcellularLocation>
    <subcellularLocation>
        <location evidence="1">Vacuole membrane</location>
        <topology evidence="1">Multi-pass membrane protein</topology>
    </subcellularLocation>
</comment>
<feature type="compositionally biased region" description="Polar residues" evidence="16">
    <location>
        <begin position="903"/>
        <end position="921"/>
    </location>
</feature>
<evidence type="ECO:0000256" key="12">
    <source>
        <dbReference type="ARBA" id="ARBA00022989"/>
    </source>
</evidence>
<sequence>MKVIMTANNSELSSMDKFCGSKFWDISLSWNTTDPELTCCFERTVLVWLPCLFLWTFSPLEVYYVINSKNKNIPWNWLNVSKLSITIFLCVLSLTEFIDNTSLDRTLYNVNIYSPLIKILTFALSALLLAHNRRKGLRVSGVQFLFWLIMVLCGAFQLRSEFRAASAGEGYLVSHFEYIVYILHYLGVLLLFVLNLFADQPPSLTKYPKSTNESPEQRSGFLARILFTWFDKLAWLGYKKPLVADDLWDLNYQDSLTKIIPLFSKHWQATLRKCHRSNQDTEISYIPKSESVSFFNVSNRKEASVLPALVKSFGATFFFAAALKVSQDLLVFVSPQILNLLISYAENKEEQWKGFVYTIILFGTSVIQTILGAQSFNRMFLVGIRIRSALVGMIYRKSLRTSTSSRKESTVGEIVNLMAVDAQKFVELMSYSNMIWGAPLQIILSLYFLWNILGPSVLTGLAVMIILIPVNGFIANKVKTLKIKQMKKKDERVKTMNEILNGMKVLKLYAWEPSFEKQVLNIRNKEISVLKQAAYLDAGTSFIWTCAPFLVSLATFATFVLVDEKNVLDASTVFVSISLFNILRIPLSMLPMIISNMIQGYVSIKRINKFMNLDELDTDNVEHDPNEGASLVIENGTFSWGEENTLKNINIRLDKSTLTAVVGSVGSGKSSFISALLGEMEKKSGRVNTIGSIAYVAQQAWIQNATVRDNILFGKSFNKLLYEKVIEACALKSDFNMLPGGDQTEIGEKGINLSGGQKQRISLARAVYADADVYLFDDPLSAVDSHVGKHIFEHVIGPNGLLKGKTRVLVTHAITYLPQVDQILVMKNGEVSETGTYQELLDKKGEFADFLINHLNAVAEDDDNPDLDELTNTLGDALADHQDLAKKLQRQKSRISESDSVPEKSNGSLQRQKSNASSNHNAPKEHSTKSTTKPEPKSGQTLIDAEKAETGSVSLKVYKHYMLSIGTLLTFAIVIMNVTFQGFSVGSSFWLAQWSSDPDLVRADNTTNLEKRNVYLGVYGLLGVGQAISLIIAGMCFAKGYTGASIAMHTQLLKNIFRQPMSFFETTPTGRILTRFSSDMDTVDAVLPFSLDAMVRDSMKVLGTLFVISYSSPPFIIIIIICGVMYYFIQRFYIRTSRQLKRLESMSRSPIYSHFSETIAGVSSIRAYQQQERFIVESDGKVDKNQRCYYPSIISSRWLSVRLETVGNLIILFAALFAVLGRDSMDAGLIGLSISYALQITQTLNWLVLMTSELETNIVAIERIKGYSETPQEAAWEIPNKAPRKTWPEIGRVSFNDFSVRYRPELDLVLKQVAFIINGQEKVGIVGRTGAGKSSLTLSLFRIIEAAQGSIEIDGVNIADIGLHALRSRLTIIPQDAVLFSGSLRMNLDPFNNNSDEEIWTSLEQAHLKSFVQDLPSGLSHEVTEGGENLSVGQRQLICLARALLRKTKLLILDEATAAVDLETDDLIQNTIRQEFKDCTVLTIAHRLNTIMDSDRVIVLDKGLIAEFDTPQNLLDRPTIFRSMCEDAGLA</sequence>
<evidence type="ECO:0000256" key="16">
    <source>
        <dbReference type="SAM" id="MobiDB-lite"/>
    </source>
</evidence>
<evidence type="ECO:0000256" key="2">
    <source>
        <dbReference type="ARBA" id="ARBA00004651"/>
    </source>
</evidence>
<accession>A0AAW1USD8</accession>
<reference evidence="20 21" key="1">
    <citation type="submission" date="2023-03" db="EMBL/GenBank/DDBJ databases">
        <title>Genome insight into feeding habits of ladybird beetles.</title>
        <authorList>
            <person name="Li H.-S."/>
            <person name="Huang Y.-H."/>
            <person name="Pang H."/>
        </authorList>
    </citation>
    <scope>NUCLEOTIDE SEQUENCE [LARGE SCALE GENOMIC DNA]</scope>
    <source>
        <strain evidence="20">SYSU_2023b</strain>
        <tissue evidence="20">Whole body</tissue>
    </source>
</reference>
<evidence type="ECO:0000256" key="3">
    <source>
        <dbReference type="ARBA" id="ARBA00009726"/>
    </source>
</evidence>
<dbReference type="Gene3D" id="3.40.50.300">
    <property type="entry name" value="P-loop containing nucleotide triphosphate hydrolases"/>
    <property type="match status" value="2"/>
</dbReference>
<comment type="caution">
    <text evidence="20">The sequence shown here is derived from an EMBL/GenBank/DDBJ whole genome shotgun (WGS) entry which is preliminary data.</text>
</comment>
<evidence type="ECO:0000256" key="4">
    <source>
        <dbReference type="ARBA" id="ARBA00022448"/>
    </source>
</evidence>
<keyword evidence="11" id="KW-1278">Translocase</keyword>
<dbReference type="InterPro" id="IPR050173">
    <property type="entry name" value="ABC_transporter_C-like"/>
</dbReference>
<organism evidence="20 21">
    <name type="scientific">Henosepilachna vigintioctopunctata</name>
    <dbReference type="NCBI Taxonomy" id="420089"/>
    <lineage>
        <taxon>Eukaryota</taxon>
        <taxon>Metazoa</taxon>
        <taxon>Ecdysozoa</taxon>
        <taxon>Arthropoda</taxon>
        <taxon>Hexapoda</taxon>
        <taxon>Insecta</taxon>
        <taxon>Pterygota</taxon>
        <taxon>Neoptera</taxon>
        <taxon>Endopterygota</taxon>
        <taxon>Coleoptera</taxon>
        <taxon>Polyphaga</taxon>
        <taxon>Cucujiformia</taxon>
        <taxon>Coccinelloidea</taxon>
        <taxon>Coccinellidae</taxon>
        <taxon>Epilachninae</taxon>
        <taxon>Epilachnini</taxon>
        <taxon>Henosepilachna</taxon>
    </lineage>
</organism>
<dbReference type="PROSITE" id="PS00211">
    <property type="entry name" value="ABC_TRANSPORTER_1"/>
    <property type="match status" value="2"/>
</dbReference>
<dbReference type="PROSITE" id="PS50929">
    <property type="entry name" value="ABC_TM1F"/>
    <property type="match status" value="2"/>
</dbReference>
<dbReference type="NCBIfam" id="TIGR00957">
    <property type="entry name" value="MRP_assoc_pro"/>
    <property type="match status" value="1"/>
</dbReference>
<feature type="domain" description="ABC transporter" evidence="18">
    <location>
        <begin position="1293"/>
        <end position="1527"/>
    </location>
</feature>
<feature type="transmembrane region" description="Helical" evidence="17">
    <location>
        <begin position="961"/>
        <end position="980"/>
    </location>
</feature>
<dbReference type="GO" id="GO:0015431">
    <property type="term" value="F:ABC-type glutathione S-conjugate transporter activity"/>
    <property type="evidence" value="ECO:0007669"/>
    <property type="project" value="UniProtKB-EC"/>
</dbReference>
<dbReference type="InterPro" id="IPR056227">
    <property type="entry name" value="TMD0_ABC"/>
</dbReference>
<dbReference type="CDD" id="cd03250">
    <property type="entry name" value="ABCC_MRP_domain1"/>
    <property type="match status" value="1"/>
</dbReference>
<evidence type="ECO:0000256" key="10">
    <source>
        <dbReference type="ARBA" id="ARBA00022840"/>
    </source>
</evidence>
<feature type="domain" description="ABC transporter" evidence="18">
    <location>
        <begin position="631"/>
        <end position="853"/>
    </location>
</feature>
<feature type="transmembrane region" description="Helical" evidence="17">
    <location>
        <begin position="45"/>
        <end position="66"/>
    </location>
</feature>
<evidence type="ECO:0000313" key="20">
    <source>
        <dbReference type="EMBL" id="KAK9886054.1"/>
    </source>
</evidence>
<keyword evidence="7 17" id="KW-0812">Transmembrane</keyword>
<feature type="transmembrane region" description="Helical" evidence="17">
    <location>
        <begin position="1101"/>
        <end position="1129"/>
    </location>
</feature>
<dbReference type="Proteomes" id="UP001431783">
    <property type="component" value="Unassembled WGS sequence"/>
</dbReference>
<dbReference type="InterPro" id="IPR036640">
    <property type="entry name" value="ABC1_TM_sf"/>
</dbReference>
<dbReference type="InterPro" id="IPR017871">
    <property type="entry name" value="ABC_transporter-like_CS"/>
</dbReference>
<feature type="transmembrane region" description="Helical" evidence="17">
    <location>
        <begin position="582"/>
        <end position="602"/>
    </location>
</feature>
<evidence type="ECO:0000256" key="14">
    <source>
        <dbReference type="ARBA" id="ARBA00024220"/>
    </source>
</evidence>
<evidence type="ECO:0000256" key="6">
    <source>
        <dbReference type="ARBA" id="ARBA00022554"/>
    </source>
</evidence>
<feature type="transmembrane region" description="Helical" evidence="17">
    <location>
        <begin position="178"/>
        <end position="198"/>
    </location>
</feature>
<comment type="catalytic activity">
    <reaction evidence="15">
        <text>leukotriene C4(in) + ATP + H2O = leukotriene C4(out) + ADP + phosphate + H(+)</text>
        <dbReference type="Rhea" id="RHEA:38963"/>
        <dbReference type="ChEBI" id="CHEBI:15377"/>
        <dbReference type="ChEBI" id="CHEBI:15378"/>
        <dbReference type="ChEBI" id="CHEBI:30616"/>
        <dbReference type="ChEBI" id="CHEBI:43474"/>
        <dbReference type="ChEBI" id="CHEBI:57973"/>
        <dbReference type="ChEBI" id="CHEBI:456216"/>
    </reaction>
    <physiologicalReaction direction="left-to-right" evidence="15">
        <dbReference type="Rhea" id="RHEA:38964"/>
    </physiologicalReaction>
</comment>
<dbReference type="InterPro" id="IPR003593">
    <property type="entry name" value="AAA+_ATPase"/>
</dbReference>
<gene>
    <name evidence="20" type="ORF">WA026_014837</name>
</gene>
<evidence type="ECO:0000256" key="15">
    <source>
        <dbReference type="ARBA" id="ARBA00047523"/>
    </source>
</evidence>
<dbReference type="EMBL" id="JARQZJ010000098">
    <property type="protein sequence ID" value="KAK9886054.1"/>
    <property type="molecule type" value="Genomic_DNA"/>
</dbReference>
<evidence type="ECO:0000256" key="13">
    <source>
        <dbReference type="ARBA" id="ARBA00023136"/>
    </source>
</evidence>
<feature type="transmembrane region" description="Helical" evidence="17">
    <location>
        <begin position="110"/>
        <end position="130"/>
    </location>
</feature>
<feature type="compositionally biased region" description="Basic and acidic residues" evidence="16">
    <location>
        <begin position="922"/>
        <end position="936"/>
    </location>
</feature>
<keyword evidence="8" id="KW-0677">Repeat</keyword>
<feature type="transmembrane region" description="Helical" evidence="17">
    <location>
        <begin position="354"/>
        <end position="373"/>
    </location>
</feature>
<dbReference type="CDD" id="cd03244">
    <property type="entry name" value="ABCC_MRP_domain2"/>
    <property type="match status" value="1"/>
</dbReference>
<keyword evidence="21" id="KW-1185">Reference proteome</keyword>
<dbReference type="InterPro" id="IPR027417">
    <property type="entry name" value="P-loop_NTPase"/>
</dbReference>
<evidence type="ECO:0000259" key="18">
    <source>
        <dbReference type="PROSITE" id="PS50893"/>
    </source>
</evidence>
<dbReference type="SMART" id="SM00382">
    <property type="entry name" value="AAA"/>
    <property type="match status" value="2"/>
</dbReference>
<dbReference type="GO" id="GO:0005774">
    <property type="term" value="C:vacuolar membrane"/>
    <property type="evidence" value="ECO:0007669"/>
    <property type="project" value="UniProtKB-SubCell"/>
</dbReference>
<dbReference type="PROSITE" id="PS50893">
    <property type="entry name" value="ABC_TRANSPORTER_2"/>
    <property type="match status" value="2"/>
</dbReference>
<keyword evidence="10" id="KW-0067">ATP-binding</keyword>
<evidence type="ECO:0000256" key="7">
    <source>
        <dbReference type="ARBA" id="ARBA00022692"/>
    </source>
</evidence>
<feature type="transmembrane region" description="Helical" evidence="17">
    <location>
        <begin position="1014"/>
        <end position="1038"/>
    </location>
</feature>
<dbReference type="FunFam" id="3.40.50.300:FF:000074">
    <property type="entry name" value="Multidrug resistance-associated protein 5 isoform 1"/>
    <property type="match status" value="1"/>
</dbReference>
<dbReference type="SUPFAM" id="SSF90123">
    <property type="entry name" value="ABC transporter transmembrane region"/>
    <property type="match status" value="2"/>
</dbReference>
<evidence type="ECO:0000256" key="8">
    <source>
        <dbReference type="ARBA" id="ARBA00022737"/>
    </source>
</evidence>
<dbReference type="FunFam" id="1.20.1560.10:FF:000001">
    <property type="entry name" value="ATP-binding cassette subfamily C member 1"/>
    <property type="match status" value="1"/>
</dbReference>
<evidence type="ECO:0000256" key="17">
    <source>
        <dbReference type="SAM" id="Phobius"/>
    </source>
</evidence>
<dbReference type="GO" id="GO:0000323">
    <property type="term" value="C:lytic vacuole"/>
    <property type="evidence" value="ECO:0007669"/>
    <property type="project" value="UniProtKB-ARBA"/>
</dbReference>
<dbReference type="SUPFAM" id="SSF52540">
    <property type="entry name" value="P-loop containing nucleoside triphosphate hydrolases"/>
    <property type="match status" value="2"/>
</dbReference>
<keyword evidence="12 17" id="KW-1133">Transmembrane helix</keyword>